<dbReference type="Pfam" id="PF13857">
    <property type="entry name" value="Ank_5"/>
    <property type="match status" value="1"/>
</dbReference>
<evidence type="ECO:0000313" key="3">
    <source>
        <dbReference type="EMBL" id="QDU01228.1"/>
    </source>
</evidence>
<feature type="domain" description="DUF2314" evidence="2">
    <location>
        <begin position="13"/>
        <end position="148"/>
    </location>
</feature>
<dbReference type="Gene3D" id="1.25.40.20">
    <property type="entry name" value="Ankyrin repeat-containing domain"/>
    <property type="match status" value="1"/>
</dbReference>
<dbReference type="AlphaFoldDB" id="A0A517W7J6"/>
<dbReference type="InterPro" id="IPR002110">
    <property type="entry name" value="Ankyrin_rpt"/>
</dbReference>
<dbReference type="Proteomes" id="UP000320722">
    <property type="component" value="Chromosome"/>
</dbReference>
<dbReference type="SUPFAM" id="SSF48403">
    <property type="entry name" value="Ankyrin repeat"/>
    <property type="match status" value="1"/>
</dbReference>
<accession>A0A517W7J6</accession>
<dbReference type="EMBL" id="CP036347">
    <property type="protein sequence ID" value="QDU01228.1"/>
    <property type="molecule type" value="Genomic_DNA"/>
</dbReference>
<organism evidence="3 4">
    <name type="scientific">Gimesia chilikensis</name>
    <dbReference type="NCBI Taxonomy" id="2605989"/>
    <lineage>
        <taxon>Bacteria</taxon>
        <taxon>Pseudomonadati</taxon>
        <taxon>Planctomycetota</taxon>
        <taxon>Planctomycetia</taxon>
        <taxon>Planctomycetales</taxon>
        <taxon>Planctomycetaceae</taxon>
        <taxon>Gimesia</taxon>
    </lineage>
</organism>
<dbReference type="RefSeq" id="WP_197999690.1">
    <property type="nucleotide sequence ID" value="NZ_CP036347.1"/>
</dbReference>
<reference evidence="3 4" key="1">
    <citation type="submission" date="2019-02" db="EMBL/GenBank/DDBJ databases">
        <title>Deep-cultivation of Planctomycetes and their phenomic and genomic characterization uncovers novel biology.</title>
        <authorList>
            <person name="Wiegand S."/>
            <person name="Jogler M."/>
            <person name="Boedeker C."/>
            <person name="Pinto D."/>
            <person name="Vollmers J."/>
            <person name="Rivas-Marin E."/>
            <person name="Kohn T."/>
            <person name="Peeters S.H."/>
            <person name="Heuer A."/>
            <person name="Rast P."/>
            <person name="Oberbeckmann S."/>
            <person name="Bunk B."/>
            <person name="Jeske O."/>
            <person name="Meyerdierks A."/>
            <person name="Storesund J.E."/>
            <person name="Kallscheuer N."/>
            <person name="Luecker S."/>
            <person name="Lage O.M."/>
            <person name="Pohl T."/>
            <person name="Merkel B.J."/>
            <person name="Hornburger P."/>
            <person name="Mueller R.-W."/>
            <person name="Bruemmer F."/>
            <person name="Labrenz M."/>
            <person name="Spormann A.M."/>
            <person name="Op den Camp H."/>
            <person name="Overmann J."/>
            <person name="Amann R."/>
            <person name="Jetten M.S.M."/>
            <person name="Mascher T."/>
            <person name="Medema M.H."/>
            <person name="Devos D.P."/>
            <person name="Kaster A.-K."/>
            <person name="Ovreas L."/>
            <person name="Rohde M."/>
            <person name="Galperin M.Y."/>
            <person name="Jogler C."/>
        </authorList>
    </citation>
    <scope>NUCLEOTIDE SEQUENCE [LARGE SCALE GENOMIC DNA]</scope>
    <source>
        <strain evidence="3 4">V6</strain>
    </source>
</reference>
<dbReference type="InterPro" id="IPR036770">
    <property type="entry name" value="Ankyrin_rpt-contain_sf"/>
</dbReference>
<dbReference type="PROSITE" id="PS50088">
    <property type="entry name" value="ANK_REPEAT"/>
    <property type="match status" value="1"/>
</dbReference>
<evidence type="ECO:0000259" key="2">
    <source>
        <dbReference type="Pfam" id="PF10077"/>
    </source>
</evidence>
<sequence>MGEENIEIVDGGDLEMLAAMKQARETFKYFWRELSWEYRRIMPALSLAGVKVAFTDPNVAPGNPDTEHMWVEDIRCDGRKITGTLVNSPEWLTNVKDGDLVCEPLSAISDWMFVIGTKVYGSFTVNLIRSRLSEQERNEHDLAWGLDFGDPGEVEILFTDPEIDSLDNDEHPASISLGESLQETLQESKDLLYQTDEEGWTMLHRDALAGNATVVKILLEHGADPTLKTPDGDTPYDLAKCFDWKHVLELLPD</sequence>
<dbReference type="InterPro" id="IPR018756">
    <property type="entry name" value="DUF2314"/>
</dbReference>
<feature type="repeat" description="ANK" evidence="1">
    <location>
        <begin position="198"/>
        <end position="230"/>
    </location>
</feature>
<keyword evidence="1" id="KW-0040">ANK repeat</keyword>
<proteinExistence type="predicted"/>
<evidence type="ECO:0000256" key="1">
    <source>
        <dbReference type="PROSITE-ProRule" id="PRU00023"/>
    </source>
</evidence>
<dbReference type="PROSITE" id="PS50297">
    <property type="entry name" value="ANK_REP_REGION"/>
    <property type="match status" value="1"/>
</dbReference>
<gene>
    <name evidence="3" type="ORF">V6x_09070</name>
</gene>
<name>A0A517W7J6_9PLAN</name>
<dbReference type="Pfam" id="PF10077">
    <property type="entry name" value="DUF2314"/>
    <property type="match status" value="1"/>
</dbReference>
<evidence type="ECO:0000313" key="4">
    <source>
        <dbReference type="Proteomes" id="UP000320722"/>
    </source>
</evidence>
<protein>
    <submittedName>
        <fullName evidence="3">Ankyrin repeat protein</fullName>
    </submittedName>
</protein>